<dbReference type="EMBL" id="KQ242162">
    <property type="protein sequence ID" value="KNC80369.1"/>
    <property type="molecule type" value="Genomic_DNA"/>
</dbReference>
<feature type="region of interest" description="Disordered" evidence="1">
    <location>
        <begin position="1973"/>
        <end position="2232"/>
    </location>
</feature>
<protein>
    <submittedName>
        <fullName evidence="4">Uncharacterized protein</fullName>
    </submittedName>
</protein>
<feature type="domain" description="TET-Associated Glycosyltransferase" evidence="2">
    <location>
        <begin position="1501"/>
        <end position="1620"/>
    </location>
</feature>
<evidence type="ECO:0000259" key="3">
    <source>
        <dbReference type="Pfam" id="PF20692"/>
    </source>
</evidence>
<dbReference type="Proteomes" id="UP000054560">
    <property type="component" value="Unassembled WGS sequence"/>
</dbReference>
<keyword evidence="5" id="KW-1185">Reference proteome</keyword>
<dbReference type="InterPro" id="IPR049100">
    <property type="entry name" value="TAGT"/>
</dbReference>
<name>A0A0L0FUM8_9EUKA</name>
<evidence type="ECO:0000256" key="1">
    <source>
        <dbReference type="SAM" id="MobiDB-lite"/>
    </source>
</evidence>
<feature type="domain" description="GREB1-like circularly permuted SF2 helicase" evidence="3">
    <location>
        <begin position="269"/>
        <end position="536"/>
    </location>
</feature>
<feature type="compositionally biased region" description="Basic and acidic residues" evidence="1">
    <location>
        <begin position="2084"/>
        <end position="2096"/>
    </location>
</feature>
<feature type="compositionally biased region" description="Basic and acidic residues" evidence="1">
    <location>
        <begin position="2175"/>
        <end position="2189"/>
    </location>
</feature>
<evidence type="ECO:0000313" key="4">
    <source>
        <dbReference type="EMBL" id="KNC80369.1"/>
    </source>
</evidence>
<dbReference type="PANTHER" id="PTHR15720:SF14">
    <property type="entry name" value="GREB1-LIKE PROTEIN"/>
    <property type="match status" value="1"/>
</dbReference>
<feature type="compositionally biased region" description="Polar residues" evidence="1">
    <location>
        <begin position="1979"/>
        <end position="2005"/>
    </location>
</feature>
<feature type="domain" description="GREB1-like circularly permuted SF2 helicase" evidence="3">
    <location>
        <begin position="772"/>
        <end position="1048"/>
    </location>
</feature>
<dbReference type="GeneID" id="25907773"/>
<reference evidence="4 5" key="1">
    <citation type="submission" date="2011-02" db="EMBL/GenBank/DDBJ databases">
        <title>The Genome Sequence of Sphaeroforma arctica JP610.</title>
        <authorList>
            <consortium name="The Broad Institute Genome Sequencing Platform"/>
            <person name="Russ C."/>
            <person name="Cuomo C."/>
            <person name="Young S.K."/>
            <person name="Zeng Q."/>
            <person name="Gargeya S."/>
            <person name="Alvarado L."/>
            <person name="Berlin A."/>
            <person name="Chapman S.B."/>
            <person name="Chen Z."/>
            <person name="Freedman E."/>
            <person name="Gellesch M."/>
            <person name="Goldberg J."/>
            <person name="Griggs A."/>
            <person name="Gujja S."/>
            <person name="Heilman E."/>
            <person name="Heiman D."/>
            <person name="Howarth C."/>
            <person name="Mehta T."/>
            <person name="Neiman D."/>
            <person name="Pearson M."/>
            <person name="Roberts A."/>
            <person name="Saif S."/>
            <person name="Shea T."/>
            <person name="Shenoy N."/>
            <person name="Sisk P."/>
            <person name="Stolte C."/>
            <person name="Sykes S."/>
            <person name="White J."/>
            <person name="Yandava C."/>
            <person name="Burger G."/>
            <person name="Gray M.W."/>
            <person name="Holland P.W.H."/>
            <person name="King N."/>
            <person name="Lang F.B.F."/>
            <person name="Roger A.J."/>
            <person name="Ruiz-Trillo I."/>
            <person name="Haas B."/>
            <person name="Nusbaum C."/>
            <person name="Birren B."/>
        </authorList>
    </citation>
    <scope>NUCLEOTIDE SEQUENCE [LARGE SCALE GENOMIC DNA]</scope>
    <source>
        <strain evidence="4 5">JP610</strain>
    </source>
</reference>
<feature type="compositionally biased region" description="Polar residues" evidence="1">
    <location>
        <begin position="2097"/>
        <end position="2146"/>
    </location>
</feature>
<accession>A0A0L0FUM8</accession>
<feature type="compositionally biased region" description="Basic and acidic residues" evidence="1">
    <location>
        <begin position="2148"/>
        <end position="2162"/>
    </location>
</feature>
<evidence type="ECO:0000259" key="2">
    <source>
        <dbReference type="Pfam" id="PF20691"/>
    </source>
</evidence>
<dbReference type="OrthoDB" id="206748at2759"/>
<dbReference type="RefSeq" id="XP_014154271.1">
    <property type="nucleotide sequence ID" value="XM_014298796.1"/>
</dbReference>
<feature type="region of interest" description="Disordered" evidence="1">
    <location>
        <begin position="618"/>
        <end position="642"/>
    </location>
</feature>
<proteinExistence type="predicted"/>
<dbReference type="InterPro" id="IPR028422">
    <property type="entry name" value="GREB1"/>
</dbReference>
<feature type="compositionally biased region" description="Basic and acidic residues" evidence="1">
    <location>
        <begin position="2033"/>
        <end position="2066"/>
    </location>
</feature>
<gene>
    <name evidence="4" type="ORF">SARC_07269</name>
</gene>
<evidence type="ECO:0000313" key="5">
    <source>
        <dbReference type="Proteomes" id="UP000054560"/>
    </source>
</evidence>
<sequence length="2232" mass="253064">MKAGVKDGHGYYFLDLLRLADTATANRIESAMVKLSWAIKDVAKLLCHLLETELKKGDLTIMWEKVFEVLLDRLSEPCRAQQLLQQTFDCSSCTEVGGNSPTMNCVLLYFHRMPGDATDEEMAKTGGTRHCLIGLIEKEHVAKIFQKRREESIEDNDIEVDLTSFKIYEFANKDLYDAEVAVVESSTGSKSPLHFSFKEIQIPFEPPIDKDRLEEYFRQTSTNVHAFKPEDGVWCIYAYTNVCRAVPEVLPADMAVVNISDDERSYFKPNQLIVAQRLLSKAKELLTVDVSWFRDVRTFVFTQRYNTLLQQTHNRIQLSLKGHNVYVGLSSRTHEKAYEDFRQSIFDNPTTLHIMIVDECHYHPKSTGYHNQFLNDTLKNGQALTQPNYLQLLVSATPLNCLTKHSKVRETNVITWYGGDNTPEQVSYCGLHEALGSMLFCLPQSHYVPTDTSKILTLTYKGGPGARGLPGFQINIDLALVGERPAFKAHRFASLRLWREWVCKKVNEHLNCKDVKFKVAMNRQGKADHLYTYLRVWDKAVTRAVGTLTFEGEVMSRLGFTGRKEVPIGHGSAGNEVVSDHPCVFHLENSPPSTRQIRPDTLFNDLLIEFKKLKPKGIGANRKSKKSQSKNPDGDEESEPTVSDGDVMLLDYIGALIYARATYRTIDGKVGQVGGTPDGMYHIPLDERRTDLRQEIENSEQWTKFKEVWEGKCTLTDDEMNECSWKLVEFIRTEVVRKWVYKKYIGYFQQVKTEIENMDPVKQYKEHHKIVAAHLYYWLRCHIVFLKQNLQSFQPNDSYTPSPYLHDLSKKASDLTVLLPESCRECTSDKPCACALEQLLSDVNHDNNPAQVAIEYTLSLKIRDDLLLRESDTVRSAFGFIDQWYSESDKMMGDLLSHTFGAEGKDSGASMKILRVRDTVANERLGSVIVAAMQALGLAGKESGDPSAFLIVTDTGATISTHIPKYFMQCKVEVAPQKKVSLGTIKASDRAITYEDIKMPCLLIVTEKARMGNTFPHSFNCLDLRLRVGRNTSTMHQEIGRLWRYPAMTPLGVITIDSGVVQWPNDTSFDNSGFVYFVQALQPEVDLPMGVYYKCFTECDVQLAFDHFQGHDRLFVSKGQQRFPYALVLWKGAETRATNFPIFEKAASLYNEYLRSPEKEQFNNRTDLRAEDFLVTTTLDDYVKVESSERNASAIAKLCHRLGRKNLAITGDHYDHVAATNTQLSAEEIDWKVYFADKKEKVLPRRMLLRAPPQAGKTGSYECFVSLLLLEVGIFHSIPSVPAEYGNHVLPYFAALRERHDHWDKCKGQWSMRKSKYHAMVYARRKKLLDETWTDDRAEYAKRVARMASTGNEGGECIIRPLMLQQLNTLNTNALNTNGNADDEETAKEKLIDYDHQLSRMGSNDATATESTHNPWASQIKFSKHSETQHACRAITDRHSRIYEKYFWVKGVHRDAPAEVTRLMDSFPSEVECWGDEATISRYFTREDGRIELLLENPPIVFTPTHRGKNGGAQGLHLGRDIDATTRLQVLVVQQRENSAYGKFWQYLPSGWMVLVMPAKLDLKGLPAQHPLLQAGAHTPNASTGGVGYARLFIQLFAYAIGAHRVWMIDDNVTVIRKNTLDEKDGRWSWGTKSNSVRLSSYMEVAERVFREGDAVDKSEVGPECTQKYISDGDVQFGVPETVRELCGASEEYGLIGMMRSGWEMTPKHLFSIRPTAYKVVLLNVQVTVERMLLYPPKGIWEDVDFNMLLLDNNLHVCKFMQYSSWWRSLQSAPGYTEQQPPPPEQLVSIDIHSKTVRDLFSTTFLHYMFRTEVRTPCLDSWRIIRKYFQDSCAIYPAGADDRELVKGLSDDGFCFCRDDIDVRVTLVLPLDAMDWQQTLTTVSGNGNRSDDHFWVVLYAINHAFQDPDLKLEEMFVSYGFGVVSALQDRVGSEDGALSSFVLLKLQTLVTSASDGIDTEAASSSKIRTISDVDKDLTSSDPRNIENQPGSHNHSEGAYTTPSVRSKTRTTDNEIWQTAMPSRRRITSSAGSKESRFRDQREITRASSDEAAELSRTHVNPSDRSKSPRSMKLGPSPMPVTRNENSRRRATHRNDANKQSGITQKEPTTTTERGAAAQQTEKATRQSALRPSHTGSATQGGSRCTISSKDRKDNSKRSRPFDMDEDSINSVKIPRFSDREPTERADGLRYKGGSRSKSSKANASPAEQRREKGNIRQRRHGCQQMASFATKT</sequence>
<dbReference type="Pfam" id="PF20691">
    <property type="entry name" value="TAGT"/>
    <property type="match status" value="1"/>
</dbReference>
<dbReference type="InterPro" id="IPR048657">
    <property type="entry name" value="GREB1-like_cpSF2"/>
</dbReference>
<dbReference type="PANTHER" id="PTHR15720">
    <property type="entry name" value="GREB1-RELATED"/>
    <property type="match status" value="1"/>
</dbReference>
<dbReference type="Pfam" id="PF20692">
    <property type="entry name" value="cpSF2-GREB1"/>
    <property type="match status" value="2"/>
</dbReference>
<organism evidence="4 5">
    <name type="scientific">Sphaeroforma arctica JP610</name>
    <dbReference type="NCBI Taxonomy" id="667725"/>
    <lineage>
        <taxon>Eukaryota</taxon>
        <taxon>Ichthyosporea</taxon>
        <taxon>Ichthyophonida</taxon>
        <taxon>Sphaeroforma</taxon>
    </lineage>
</organism>